<dbReference type="Proteomes" id="UP000499080">
    <property type="component" value="Unassembled WGS sequence"/>
</dbReference>
<dbReference type="OrthoDB" id="6465501at2759"/>
<dbReference type="EMBL" id="BGPR01005608">
    <property type="protein sequence ID" value="GBN11758.1"/>
    <property type="molecule type" value="Genomic_DNA"/>
</dbReference>
<comment type="caution">
    <text evidence="1">The sequence shown here is derived from an EMBL/GenBank/DDBJ whole genome shotgun (WGS) entry which is preliminary data.</text>
</comment>
<accession>A0A4Y2LAR1</accession>
<proteinExistence type="predicted"/>
<keyword evidence="2" id="KW-1185">Reference proteome</keyword>
<name>A0A4Y2LAR1_ARAVE</name>
<gene>
    <name evidence="1" type="ORF">AVEN_272694_1</name>
</gene>
<evidence type="ECO:0000313" key="2">
    <source>
        <dbReference type="Proteomes" id="UP000499080"/>
    </source>
</evidence>
<reference evidence="1 2" key="1">
    <citation type="journal article" date="2019" name="Sci. Rep.">
        <title>Orb-weaving spider Araneus ventricosus genome elucidates the spidroin gene catalogue.</title>
        <authorList>
            <person name="Kono N."/>
            <person name="Nakamura H."/>
            <person name="Ohtoshi R."/>
            <person name="Moran D.A.P."/>
            <person name="Shinohara A."/>
            <person name="Yoshida Y."/>
            <person name="Fujiwara M."/>
            <person name="Mori M."/>
            <person name="Tomita M."/>
            <person name="Arakawa K."/>
        </authorList>
    </citation>
    <scope>NUCLEOTIDE SEQUENCE [LARGE SCALE GENOMIC DNA]</scope>
</reference>
<sequence length="112" mass="13062">MEFDNWRLLQKRYGILFLSANKGSAQDYVETFEEIIEKENLTRDQIYNANETGLFYRMMPLKSLASKEEASAPGYKKSKYRVSLLVCANALITYRCFALVNQRNQDQLKTSM</sequence>
<dbReference type="AlphaFoldDB" id="A0A4Y2LAR1"/>
<organism evidence="1 2">
    <name type="scientific">Araneus ventricosus</name>
    <name type="common">Orbweaver spider</name>
    <name type="synonym">Epeira ventricosa</name>
    <dbReference type="NCBI Taxonomy" id="182803"/>
    <lineage>
        <taxon>Eukaryota</taxon>
        <taxon>Metazoa</taxon>
        <taxon>Ecdysozoa</taxon>
        <taxon>Arthropoda</taxon>
        <taxon>Chelicerata</taxon>
        <taxon>Arachnida</taxon>
        <taxon>Araneae</taxon>
        <taxon>Araneomorphae</taxon>
        <taxon>Entelegynae</taxon>
        <taxon>Araneoidea</taxon>
        <taxon>Araneidae</taxon>
        <taxon>Araneus</taxon>
    </lineage>
</organism>
<evidence type="ECO:0000313" key="1">
    <source>
        <dbReference type="EMBL" id="GBN11758.1"/>
    </source>
</evidence>
<protein>
    <submittedName>
        <fullName evidence="1">Uncharacterized protein</fullName>
    </submittedName>
</protein>